<accession>A0ABP4RM25</accession>
<dbReference type="PROSITE" id="PS51278">
    <property type="entry name" value="GATASE_TYPE_2"/>
    <property type="match status" value="1"/>
</dbReference>
<dbReference type="Pfam" id="PF13230">
    <property type="entry name" value="GATase_4"/>
    <property type="match status" value="1"/>
</dbReference>
<dbReference type="InterPro" id="IPR029055">
    <property type="entry name" value="Ntn_hydrolases_N"/>
</dbReference>
<dbReference type="InterPro" id="IPR017808">
    <property type="entry name" value="EgtC"/>
</dbReference>
<dbReference type="InterPro" id="IPR017932">
    <property type="entry name" value="GATase_2_dom"/>
</dbReference>
<dbReference type="HAMAP" id="MF_02036">
    <property type="entry name" value="EgtC"/>
    <property type="match status" value="1"/>
</dbReference>
<name>A0ABP4RM25_9ACTN</name>
<dbReference type="CDD" id="cd01908">
    <property type="entry name" value="YafJ"/>
    <property type="match status" value="1"/>
</dbReference>
<evidence type="ECO:0000256" key="1">
    <source>
        <dbReference type="ARBA" id="ARBA00022962"/>
    </source>
</evidence>
<organism evidence="5 6">
    <name type="scientific">Kribbella alba</name>
    <dbReference type="NCBI Taxonomy" id="190197"/>
    <lineage>
        <taxon>Bacteria</taxon>
        <taxon>Bacillati</taxon>
        <taxon>Actinomycetota</taxon>
        <taxon>Actinomycetes</taxon>
        <taxon>Propionibacteriales</taxon>
        <taxon>Kribbellaceae</taxon>
        <taxon>Kribbella</taxon>
    </lineage>
</organism>
<feature type="region of interest" description="Disordered" evidence="3">
    <location>
        <begin position="272"/>
        <end position="307"/>
    </location>
</feature>
<dbReference type="Proteomes" id="UP001501319">
    <property type="component" value="Unassembled WGS sequence"/>
</dbReference>
<protein>
    <recommendedName>
        <fullName evidence="2">Gamma-glutamyl-hercynylcysteine sulfoxide hydrolase</fullName>
        <ecNumber evidence="2">3.5.1.118</ecNumber>
    </recommendedName>
    <alternativeName>
        <fullName evidence="2">Gamma-glutamyl hercynylcysteine S-oxide hydrolase</fullName>
    </alternativeName>
</protein>
<evidence type="ECO:0000313" key="5">
    <source>
        <dbReference type="EMBL" id="GAA1655881.1"/>
    </source>
</evidence>
<proteinExistence type="inferred from homology"/>
<comment type="pathway">
    <text evidence="2">Amino-acid biosynthesis; ergothioneine biosynthesis.</text>
</comment>
<feature type="compositionally biased region" description="Low complexity" evidence="3">
    <location>
        <begin position="272"/>
        <end position="292"/>
    </location>
</feature>
<keyword evidence="6" id="KW-1185">Reference proteome</keyword>
<dbReference type="InterPro" id="IPR052373">
    <property type="entry name" value="Gamma-glu_amide_hydrolase"/>
</dbReference>
<dbReference type="PANTHER" id="PTHR43187">
    <property type="entry name" value="GLUTAMINE AMIDOTRANSFERASE DUG3-RELATED"/>
    <property type="match status" value="1"/>
</dbReference>
<comment type="caution">
    <text evidence="5">The sequence shown here is derived from an EMBL/GenBank/DDBJ whole genome shotgun (WGS) entry which is preliminary data.</text>
</comment>
<keyword evidence="1 2" id="KW-0315">Glutamine amidotransferase</keyword>
<dbReference type="NCBIfam" id="TIGR03442">
    <property type="entry name" value="ergothioneine biosynthesis protein EgtC"/>
    <property type="match status" value="1"/>
</dbReference>
<comment type="function">
    <text evidence="2">Catalyzes the hydrolysis of the gamma-glutamyl amide bond of hercynyl-gamma-L-glutamyl-L-cysteine sulfoxide to produce hercynylcysteine sulfoxide, a step in the biosynthesis pathway of ergothioneine.</text>
</comment>
<dbReference type="SUPFAM" id="SSF56235">
    <property type="entry name" value="N-terminal nucleophile aminohydrolases (Ntn hydrolases)"/>
    <property type="match status" value="1"/>
</dbReference>
<comment type="catalytic activity">
    <reaction evidence="2">
        <text>gamma-L-glutamyl-hercynylcysteine S-oxide + H2O = S-(hercyn-2-yl)-L-cysteine S-oxide + L-glutamate</text>
        <dbReference type="Rhea" id="RHEA:42684"/>
        <dbReference type="ChEBI" id="CHEBI:15377"/>
        <dbReference type="ChEBI" id="CHEBI:29985"/>
        <dbReference type="ChEBI" id="CHEBI:82703"/>
        <dbReference type="ChEBI" id="CHEBI:82706"/>
        <dbReference type="EC" id="3.5.1.118"/>
    </reaction>
</comment>
<dbReference type="PANTHER" id="PTHR43187:SF2">
    <property type="entry name" value="GAMMA-GLUTAMYL-HERCYNYLCYSTEINE SULFOXIDE HYDROLASE"/>
    <property type="match status" value="1"/>
</dbReference>
<dbReference type="InterPro" id="IPR026869">
    <property type="entry name" value="EgtC-like"/>
</dbReference>
<dbReference type="Gene3D" id="3.60.20.10">
    <property type="entry name" value="Glutamine Phosphoribosylpyrophosphate, subunit 1, domain 1"/>
    <property type="match status" value="1"/>
</dbReference>
<reference evidence="6" key="1">
    <citation type="journal article" date="2019" name="Int. J. Syst. Evol. Microbiol.">
        <title>The Global Catalogue of Microorganisms (GCM) 10K type strain sequencing project: providing services to taxonomists for standard genome sequencing and annotation.</title>
        <authorList>
            <consortium name="The Broad Institute Genomics Platform"/>
            <consortium name="The Broad Institute Genome Sequencing Center for Infectious Disease"/>
            <person name="Wu L."/>
            <person name="Ma J."/>
        </authorList>
    </citation>
    <scope>NUCLEOTIDE SEQUENCE [LARGE SCALE GENOMIC DNA]</scope>
    <source>
        <strain evidence="6">JCM 14306</strain>
    </source>
</reference>
<evidence type="ECO:0000256" key="3">
    <source>
        <dbReference type="SAM" id="MobiDB-lite"/>
    </source>
</evidence>
<dbReference type="EC" id="3.5.1.118" evidence="2"/>
<keyword evidence="2" id="KW-0378">Hydrolase</keyword>
<evidence type="ECO:0000259" key="4">
    <source>
        <dbReference type="PROSITE" id="PS51278"/>
    </source>
</evidence>
<feature type="domain" description="Glutamine amidotransferase type-2" evidence="4">
    <location>
        <begin position="2"/>
        <end position="307"/>
    </location>
</feature>
<dbReference type="RefSeq" id="WP_344115257.1">
    <property type="nucleotide sequence ID" value="NZ_BAAANE010000010.1"/>
</dbReference>
<gene>
    <name evidence="2 5" type="primary">egtC</name>
    <name evidence="5" type="ORF">GCM10009744_55600</name>
</gene>
<sequence>MCRHLAYLGPPVSLASLVLEPEHSLYQQSWAPSDMRGGGSVNADGFGIGWYVDEVEAAGNPDAPTDDRRPVRYRRSVPIWADESLPGLARVVQSGAVLAAVRNGTVGSPLNESAVAPFVRDQWLFSHNGLISGWPGSVSKLAETLPVSELLTLDAPMDSALLWALIQDRLYSGSSADAGSSASASASASVSAAEAVAAVVREVAAAAPESRLNVLLTDGEQIVATTWTHSLWVRRTAESVAVSSEPWTADGWEEVPDRSLVLATKNALAISPLTPTSPATPGTAPIPGTPLASRSEELPMEGRQCHL</sequence>
<evidence type="ECO:0000256" key="2">
    <source>
        <dbReference type="HAMAP-Rule" id="MF_02036"/>
    </source>
</evidence>
<dbReference type="InterPro" id="IPR032889">
    <property type="entry name" value="EgtC_Actinobacteria"/>
</dbReference>
<dbReference type="EMBL" id="BAAANE010000010">
    <property type="protein sequence ID" value="GAA1655881.1"/>
    <property type="molecule type" value="Genomic_DNA"/>
</dbReference>
<evidence type="ECO:0000313" key="6">
    <source>
        <dbReference type="Proteomes" id="UP001501319"/>
    </source>
</evidence>